<organism evidence="2 3">
    <name type="scientific">Solanum commersonii</name>
    <name type="common">Commerson's wild potato</name>
    <name type="synonym">Commerson's nightshade</name>
    <dbReference type="NCBI Taxonomy" id="4109"/>
    <lineage>
        <taxon>Eukaryota</taxon>
        <taxon>Viridiplantae</taxon>
        <taxon>Streptophyta</taxon>
        <taxon>Embryophyta</taxon>
        <taxon>Tracheophyta</taxon>
        <taxon>Spermatophyta</taxon>
        <taxon>Magnoliopsida</taxon>
        <taxon>eudicotyledons</taxon>
        <taxon>Gunneridae</taxon>
        <taxon>Pentapetalae</taxon>
        <taxon>asterids</taxon>
        <taxon>lamiids</taxon>
        <taxon>Solanales</taxon>
        <taxon>Solanaceae</taxon>
        <taxon>Solanoideae</taxon>
        <taxon>Solaneae</taxon>
        <taxon>Solanum</taxon>
    </lineage>
</organism>
<dbReference type="Pfam" id="PF14111">
    <property type="entry name" value="DUF4283"/>
    <property type="match status" value="1"/>
</dbReference>
<dbReference type="PANTHER" id="PTHR33233:SF17">
    <property type="entry name" value="DUF4283 DOMAIN-CONTAINING PROTEIN"/>
    <property type="match status" value="1"/>
</dbReference>
<accession>A0A9J5WK98</accession>
<proteinExistence type="predicted"/>
<feature type="domain" description="DUF4283" evidence="1">
    <location>
        <begin position="106"/>
        <end position="165"/>
    </location>
</feature>
<sequence>MGRTRKNKTQMGENNMIKEVVHASQSKIKSPILGGIGGTNGIVTPVNSQLMVQKMKIRRGSGPSGTRTKDEEFPKVGDLNSYLTLTEAKEGKLVVKLSEEDKEIGNEIWSNAIILYVIGNTPSIGAIMRFITTEWNFVAKPKVYMHNDGFFVVKLNCSEDKESILVEVHTCLEVLRTIPLWVQFPILSLHYWGLAALSKIGSALGKPMYADECTSRLGRISYARVLTEMDVTKPLPRHDATEGAIRLGANILLYVLYCWT</sequence>
<evidence type="ECO:0000259" key="1">
    <source>
        <dbReference type="Pfam" id="PF14111"/>
    </source>
</evidence>
<reference evidence="2 3" key="1">
    <citation type="submission" date="2020-09" db="EMBL/GenBank/DDBJ databases">
        <title>De no assembly of potato wild relative species, Solanum commersonii.</title>
        <authorList>
            <person name="Cho K."/>
        </authorList>
    </citation>
    <scope>NUCLEOTIDE SEQUENCE [LARGE SCALE GENOMIC DNA]</scope>
    <source>
        <strain evidence="2">LZ3.2</strain>
        <tissue evidence="2">Leaf</tissue>
    </source>
</reference>
<dbReference type="AlphaFoldDB" id="A0A9J5WK98"/>
<dbReference type="PANTHER" id="PTHR33233">
    <property type="entry name" value="ENDONUCLEASE/EXONUCLEASE/PHOSPHATASE"/>
    <property type="match status" value="1"/>
</dbReference>
<dbReference type="OrthoDB" id="1939300at2759"/>
<evidence type="ECO:0000313" key="3">
    <source>
        <dbReference type="Proteomes" id="UP000824120"/>
    </source>
</evidence>
<dbReference type="InterPro" id="IPR025558">
    <property type="entry name" value="DUF4283"/>
</dbReference>
<protein>
    <recommendedName>
        <fullName evidence="1">DUF4283 domain-containing protein</fullName>
    </recommendedName>
</protein>
<dbReference type="EMBL" id="JACXVP010000011">
    <property type="protein sequence ID" value="KAG5575962.1"/>
    <property type="molecule type" value="Genomic_DNA"/>
</dbReference>
<name>A0A9J5WK98_SOLCO</name>
<evidence type="ECO:0000313" key="2">
    <source>
        <dbReference type="EMBL" id="KAG5575962.1"/>
    </source>
</evidence>
<keyword evidence="3" id="KW-1185">Reference proteome</keyword>
<gene>
    <name evidence="2" type="ORF">H5410_056096</name>
</gene>
<dbReference type="Proteomes" id="UP000824120">
    <property type="component" value="Chromosome 11"/>
</dbReference>
<comment type="caution">
    <text evidence="2">The sequence shown here is derived from an EMBL/GenBank/DDBJ whole genome shotgun (WGS) entry which is preliminary data.</text>
</comment>